<dbReference type="GO" id="GO:0071972">
    <property type="term" value="F:peptidoglycan L,D-transpeptidase activity"/>
    <property type="evidence" value="ECO:0007669"/>
    <property type="project" value="TreeGrafter"/>
</dbReference>
<dbReference type="InterPro" id="IPR050979">
    <property type="entry name" value="LD-transpeptidase"/>
</dbReference>
<dbReference type="GO" id="GO:0016740">
    <property type="term" value="F:transferase activity"/>
    <property type="evidence" value="ECO:0007669"/>
    <property type="project" value="UniProtKB-KW"/>
</dbReference>
<proteinExistence type="predicted"/>
<keyword evidence="4 6" id="KW-0573">Peptidoglycan synthesis</keyword>
<keyword evidence="3 6" id="KW-0133">Cell shape</keyword>
<dbReference type="SUPFAM" id="SSF143985">
    <property type="entry name" value="L,D-transpeptidase pre-catalytic domain-like"/>
    <property type="match status" value="1"/>
</dbReference>
<dbReference type="Gene3D" id="2.40.440.10">
    <property type="entry name" value="L,D-transpeptidase catalytic domain-like"/>
    <property type="match status" value="1"/>
</dbReference>
<name>A0A9D1NYY1_9FIRM</name>
<feature type="chain" id="PRO_5038350981" evidence="7">
    <location>
        <begin position="27"/>
        <end position="455"/>
    </location>
</feature>
<dbReference type="InterPro" id="IPR038054">
    <property type="entry name" value="LD_TPept-like_central_sf"/>
</dbReference>
<evidence type="ECO:0000259" key="8">
    <source>
        <dbReference type="PROSITE" id="PS52029"/>
    </source>
</evidence>
<protein>
    <submittedName>
        <fullName evidence="9">L,D-transpeptidase family protein</fullName>
    </submittedName>
</protein>
<evidence type="ECO:0000256" key="6">
    <source>
        <dbReference type="PROSITE-ProRule" id="PRU01373"/>
    </source>
</evidence>
<dbReference type="Gene3D" id="3.10.20.800">
    <property type="match status" value="1"/>
</dbReference>
<dbReference type="InterPro" id="IPR035992">
    <property type="entry name" value="Ricin_B-like_lectins"/>
</dbReference>
<feature type="active site" description="Proton donor/acceptor" evidence="6">
    <location>
        <position position="409"/>
    </location>
</feature>
<feature type="signal peptide" evidence="7">
    <location>
        <begin position="1"/>
        <end position="26"/>
    </location>
</feature>
<evidence type="ECO:0000256" key="4">
    <source>
        <dbReference type="ARBA" id="ARBA00022984"/>
    </source>
</evidence>
<dbReference type="SUPFAM" id="SSF141523">
    <property type="entry name" value="L,D-transpeptidase catalytic domain-like"/>
    <property type="match status" value="1"/>
</dbReference>
<dbReference type="Gene3D" id="2.80.10.50">
    <property type="match status" value="1"/>
</dbReference>
<dbReference type="SUPFAM" id="SSF50370">
    <property type="entry name" value="Ricin B-like lectins"/>
    <property type="match status" value="1"/>
</dbReference>
<dbReference type="PANTHER" id="PTHR30582:SF33">
    <property type="entry name" value="EXPORTED PROTEIN"/>
    <property type="match status" value="1"/>
</dbReference>
<dbReference type="PROSITE" id="PS50231">
    <property type="entry name" value="RICIN_B_LECTIN"/>
    <property type="match status" value="1"/>
</dbReference>
<comment type="pathway">
    <text evidence="1 6">Cell wall biogenesis; peptidoglycan biosynthesis.</text>
</comment>
<organism evidence="9 10">
    <name type="scientific">Candidatus Merdiplasma excrementigallinarum</name>
    <dbReference type="NCBI Taxonomy" id="2840864"/>
    <lineage>
        <taxon>Bacteria</taxon>
        <taxon>Bacillati</taxon>
        <taxon>Bacillota</taxon>
        <taxon>Clostridia</taxon>
        <taxon>Lachnospirales</taxon>
        <taxon>Lachnospiraceae</taxon>
        <taxon>Lachnospiraceae incertae sedis</taxon>
        <taxon>Candidatus Merdiplasma</taxon>
    </lineage>
</organism>
<dbReference type="GO" id="GO:0008360">
    <property type="term" value="P:regulation of cell shape"/>
    <property type="evidence" value="ECO:0007669"/>
    <property type="project" value="UniProtKB-UniRule"/>
</dbReference>
<evidence type="ECO:0000256" key="1">
    <source>
        <dbReference type="ARBA" id="ARBA00004752"/>
    </source>
</evidence>
<dbReference type="GO" id="GO:0018104">
    <property type="term" value="P:peptidoglycan-protein cross-linking"/>
    <property type="evidence" value="ECO:0007669"/>
    <property type="project" value="TreeGrafter"/>
</dbReference>
<dbReference type="Proteomes" id="UP000886889">
    <property type="component" value="Unassembled WGS sequence"/>
</dbReference>
<evidence type="ECO:0000313" key="10">
    <source>
        <dbReference type="Proteomes" id="UP000886889"/>
    </source>
</evidence>
<accession>A0A9D1NYY1</accession>
<dbReference type="CDD" id="cd00161">
    <property type="entry name" value="beta-trefoil_Ricin-like"/>
    <property type="match status" value="1"/>
</dbReference>
<evidence type="ECO:0000313" key="9">
    <source>
        <dbReference type="EMBL" id="HIV22790.1"/>
    </source>
</evidence>
<keyword evidence="2" id="KW-0808">Transferase</keyword>
<dbReference type="PROSITE" id="PS52029">
    <property type="entry name" value="LD_TPASE"/>
    <property type="match status" value="1"/>
</dbReference>
<evidence type="ECO:0000256" key="7">
    <source>
        <dbReference type="SAM" id="SignalP"/>
    </source>
</evidence>
<feature type="active site" description="Nucleophile" evidence="6">
    <location>
        <position position="430"/>
    </location>
</feature>
<sequence length="455" mass="49518">MKSRHGILLFLFLLCICVLQGGPALADQPVLQGIYEIAALQDPGFIVDVKSCTFSEEAGESGASLQMYRPLEVNQQKFYLDQVAGSRFRISSLASGLFLTSSPGEDPASSDGESLPQTVLGTISMEEDASGENGEIPASQIWLIRKNQDGSLAIRSALGGTLTLENSRPCLGASLVLRPYTGSAGQSWLLLETEISPQAYADTDLINPFAEDGPYENCSLSMWFGNEKETLSAEEIASWITETEEHSLTDPSESFIAYAQSLADRYNTQGHPRNFRTSYGNTITLYEGNFGWALDVEATARALLEAARSDSACFVLPVWSQKGASLSRGDDIGDSYIEVDLANQKVWLYKNGKQLVETDCVSGTYGTDRQTPGGVYSIFYMQSPAVLRGADYVSPVDYWMAFNGNIGLHDADWRDSFGGDIFQTNGSHGCVNLPIPAAKKIYENISIGYPVVCYS</sequence>
<dbReference type="PANTHER" id="PTHR30582">
    <property type="entry name" value="L,D-TRANSPEPTIDASE"/>
    <property type="match status" value="1"/>
</dbReference>
<dbReference type="EMBL" id="DVOS01000028">
    <property type="protein sequence ID" value="HIV22790.1"/>
    <property type="molecule type" value="Genomic_DNA"/>
</dbReference>
<evidence type="ECO:0000256" key="2">
    <source>
        <dbReference type="ARBA" id="ARBA00022679"/>
    </source>
</evidence>
<gene>
    <name evidence="9" type="ORF">IAC80_02500</name>
</gene>
<dbReference type="CDD" id="cd16913">
    <property type="entry name" value="YkuD_like"/>
    <property type="match status" value="1"/>
</dbReference>
<reference evidence="9" key="2">
    <citation type="journal article" date="2021" name="PeerJ">
        <title>Extensive microbial diversity within the chicken gut microbiome revealed by metagenomics and culture.</title>
        <authorList>
            <person name="Gilroy R."/>
            <person name="Ravi A."/>
            <person name="Getino M."/>
            <person name="Pursley I."/>
            <person name="Horton D.L."/>
            <person name="Alikhan N.F."/>
            <person name="Baker D."/>
            <person name="Gharbi K."/>
            <person name="Hall N."/>
            <person name="Watson M."/>
            <person name="Adriaenssens E.M."/>
            <person name="Foster-Nyarko E."/>
            <person name="Jarju S."/>
            <person name="Secka A."/>
            <person name="Antonio M."/>
            <person name="Oren A."/>
            <person name="Chaudhuri R.R."/>
            <person name="La Ragione R."/>
            <person name="Hildebrand F."/>
            <person name="Pallen M.J."/>
        </authorList>
    </citation>
    <scope>NUCLEOTIDE SEQUENCE</scope>
    <source>
        <strain evidence="9">ChiBcec6-7307</strain>
    </source>
</reference>
<comment type="caution">
    <text evidence="9">The sequence shown here is derived from an EMBL/GenBank/DDBJ whole genome shotgun (WGS) entry which is preliminary data.</text>
</comment>
<dbReference type="AlphaFoldDB" id="A0A9D1NYY1"/>
<keyword evidence="5 6" id="KW-0961">Cell wall biogenesis/degradation</keyword>
<evidence type="ECO:0000256" key="3">
    <source>
        <dbReference type="ARBA" id="ARBA00022960"/>
    </source>
</evidence>
<dbReference type="GO" id="GO:0071555">
    <property type="term" value="P:cell wall organization"/>
    <property type="evidence" value="ECO:0007669"/>
    <property type="project" value="UniProtKB-UniRule"/>
</dbReference>
<dbReference type="InterPro" id="IPR005490">
    <property type="entry name" value="LD_TPept_cat_dom"/>
</dbReference>
<reference evidence="9" key="1">
    <citation type="submission" date="2020-10" db="EMBL/GenBank/DDBJ databases">
        <authorList>
            <person name="Gilroy R."/>
        </authorList>
    </citation>
    <scope>NUCLEOTIDE SEQUENCE</scope>
    <source>
        <strain evidence="9">ChiBcec6-7307</strain>
    </source>
</reference>
<dbReference type="Pfam" id="PF03734">
    <property type="entry name" value="YkuD"/>
    <property type="match status" value="1"/>
</dbReference>
<feature type="domain" description="L,D-TPase catalytic" evidence="8">
    <location>
        <begin position="335"/>
        <end position="454"/>
    </location>
</feature>
<dbReference type="InterPro" id="IPR038063">
    <property type="entry name" value="Transpep_catalytic_dom"/>
</dbReference>
<dbReference type="GO" id="GO:0005576">
    <property type="term" value="C:extracellular region"/>
    <property type="evidence" value="ECO:0007669"/>
    <property type="project" value="TreeGrafter"/>
</dbReference>
<evidence type="ECO:0000256" key="5">
    <source>
        <dbReference type="ARBA" id="ARBA00023316"/>
    </source>
</evidence>
<keyword evidence="7" id="KW-0732">Signal</keyword>